<keyword evidence="2" id="KW-0560">Oxidoreductase</keyword>
<evidence type="ECO:0000313" key="5">
    <source>
        <dbReference type="Proteomes" id="UP001153555"/>
    </source>
</evidence>
<keyword evidence="5" id="KW-1185">Reference proteome</keyword>
<dbReference type="Gene3D" id="3.30.465.10">
    <property type="match status" value="1"/>
</dbReference>
<evidence type="ECO:0000259" key="3">
    <source>
        <dbReference type="Pfam" id="PF01565"/>
    </source>
</evidence>
<gene>
    <name evidence="4" type="ORF">SHERM_24796</name>
</gene>
<dbReference type="OrthoDB" id="415825at2759"/>
<organism evidence="4 5">
    <name type="scientific">Striga hermonthica</name>
    <name type="common">Purple witchweed</name>
    <name type="synonym">Buchnera hermonthica</name>
    <dbReference type="NCBI Taxonomy" id="68872"/>
    <lineage>
        <taxon>Eukaryota</taxon>
        <taxon>Viridiplantae</taxon>
        <taxon>Streptophyta</taxon>
        <taxon>Embryophyta</taxon>
        <taxon>Tracheophyta</taxon>
        <taxon>Spermatophyta</taxon>
        <taxon>Magnoliopsida</taxon>
        <taxon>eudicotyledons</taxon>
        <taxon>Gunneridae</taxon>
        <taxon>Pentapetalae</taxon>
        <taxon>asterids</taxon>
        <taxon>lamiids</taxon>
        <taxon>Lamiales</taxon>
        <taxon>Orobanchaceae</taxon>
        <taxon>Buchnereae</taxon>
        <taxon>Striga</taxon>
    </lineage>
</organism>
<dbReference type="SUPFAM" id="SSF56176">
    <property type="entry name" value="FAD-binding/transporter-associated domain-like"/>
    <property type="match status" value="1"/>
</dbReference>
<dbReference type="PANTHER" id="PTHR13878:SF127">
    <property type="entry name" value="CYTOKININ DEHYDROGENASE 3"/>
    <property type="match status" value="1"/>
</dbReference>
<dbReference type="InterPro" id="IPR006094">
    <property type="entry name" value="Oxid_FAD_bind_N"/>
</dbReference>
<comment type="caution">
    <text evidence="4">The sequence shown here is derived from an EMBL/GenBank/DDBJ whole genome shotgun (WGS) entry which is preliminary data.</text>
</comment>
<dbReference type="PANTHER" id="PTHR13878">
    <property type="entry name" value="GULONOLACTONE OXIDASE"/>
    <property type="match status" value="1"/>
</dbReference>
<evidence type="ECO:0000256" key="1">
    <source>
        <dbReference type="ARBA" id="ARBA00005466"/>
    </source>
</evidence>
<dbReference type="InterPro" id="IPR050432">
    <property type="entry name" value="FAD-linked_Oxidoreductases_BP"/>
</dbReference>
<protein>
    <submittedName>
        <fullName evidence="4">Cytokinin dehydrogenase 6</fullName>
    </submittedName>
</protein>
<proteinExistence type="inferred from homology"/>
<dbReference type="GO" id="GO:0050660">
    <property type="term" value="F:flavin adenine dinucleotide binding"/>
    <property type="evidence" value="ECO:0007669"/>
    <property type="project" value="InterPro"/>
</dbReference>
<comment type="similarity">
    <text evidence="1">Belongs to the oxygen-dependent FAD-linked oxidoreductase family.</text>
</comment>
<dbReference type="AlphaFoldDB" id="A0A9N7RFS9"/>
<reference evidence="4" key="1">
    <citation type="submission" date="2019-12" db="EMBL/GenBank/DDBJ databases">
        <authorList>
            <person name="Scholes J."/>
        </authorList>
    </citation>
    <scope>NUCLEOTIDE SEQUENCE</scope>
</reference>
<evidence type="ECO:0000256" key="2">
    <source>
        <dbReference type="ARBA" id="ARBA00023002"/>
    </source>
</evidence>
<feature type="domain" description="FAD linked oxidase N-terminal" evidence="3">
    <location>
        <begin position="59"/>
        <end position="173"/>
    </location>
</feature>
<sequence>MAAWDPLENTFHYDNASLEKASKDYGNIVQLKPNSVFGPNYVSDIQFFIKQKYKHYDTDKNKSIAIRACGHSTRGQSQVLAVIVVNMTAIKNFKGSRINIGKNHMGYYADVGCELQWIDILKDTLKVNLTPVSFTDYIHASVGGTLSNGGISGQSFQHGPQISNVYSLYAITGNI</sequence>
<name>A0A9N7RFS9_STRHE</name>
<dbReference type="Gene3D" id="3.30.43.10">
    <property type="entry name" value="Uridine Diphospho-n-acetylenolpyruvylglucosamine Reductase, domain 2"/>
    <property type="match status" value="1"/>
</dbReference>
<evidence type="ECO:0000313" key="4">
    <source>
        <dbReference type="EMBL" id="CAA0829210.1"/>
    </source>
</evidence>
<dbReference type="Pfam" id="PF01565">
    <property type="entry name" value="FAD_binding_4"/>
    <property type="match status" value="1"/>
</dbReference>
<dbReference type="EMBL" id="CACSLK010027773">
    <property type="protein sequence ID" value="CAA0829210.1"/>
    <property type="molecule type" value="Genomic_DNA"/>
</dbReference>
<dbReference type="InterPro" id="IPR016167">
    <property type="entry name" value="FAD-bd_PCMH_sub1"/>
</dbReference>
<dbReference type="InterPro" id="IPR016169">
    <property type="entry name" value="FAD-bd_PCMH_sub2"/>
</dbReference>
<dbReference type="InterPro" id="IPR036318">
    <property type="entry name" value="FAD-bd_PCMH-like_sf"/>
</dbReference>
<dbReference type="Proteomes" id="UP001153555">
    <property type="component" value="Unassembled WGS sequence"/>
</dbReference>
<dbReference type="GO" id="GO:0016491">
    <property type="term" value="F:oxidoreductase activity"/>
    <property type="evidence" value="ECO:0007669"/>
    <property type="project" value="UniProtKB-KW"/>
</dbReference>
<accession>A0A9N7RFS9</accession>